<dbReference type="PANTHER" id="PTHR42862">
    <property type="entry name" value="DELTA-1-PYRROLINE-5-CARBOXYLATE DEHYDROGENASE 1, ISOFORM A-RELATED"/>
    <property type="match status" value="1"/>
</dbReference>
<dbReference type="SUPFAM" id="SSF53720">
    <property type="entry name" value="ALDH-like"/>
    <property type="match status" value="1"/>
</dbReference>
<evidence type="ECO:0000256" key="6">
    <source>
        <dbReference type="ARBA" id="ARBA00023062"/>
    </source>
</evidence>
<evidence type="ECO:0000313" key="11">
    <source>
        <dbReference type="EMBL" id="RLV82203.1"/>
    </source>
</evidence>
<dbReference type="InterPro" id="IPR016163">
    <property type="entry name" value="Ald_DH_C"/>
</dbReference>
<protein>
    <recommendedName>
        <fullName evidence="7">L-glutamate gamma-semialdehyde dehydrogenase</fullName>
        <ecNumber evidence="3">1.2.1.88</ecNumber>
    </recommendedName>
    <alternativeName>
        <fullName evidence="7">L-glutamate gamma-semialdehyde dehydrogenase</fullName>
    </alternativeName>
</protein>
<comment type="caution">
    <text evidence="11">The sequence shown here is derived from an EMBL/GenBank/DDBJ whole genome shotgun (WGS) entry which is preliminary data.</text>
</comment>
<evidence type="ECO:0000256" key="1">
    <source>
        <dbReference type="ARBA" id="ARBA00004786"/>
    </source>
</evidence>
<evidence type="ECO:0000256" key="4">
    <source>
        <dbReference type="ARBA" id="ARBA00023002"/>
    </source>
</evidence>
<evidence type="ECO:0000313" key="12">
    <source>
        <dbReference type="Proteomes" id="UP000281594"/>
    </source>
</evidence>
<dbReference type="FunFam" id="3.40.605.10:FF:000006">
    <property type="entry name" value="1-pyrroline-5-carboxylate dehydrogenase"/>
    <property type="match status" value="1"/>
</dbReference>
<evidence type="ECO:0000256" key="3">
    <source>
        <dbReference type="ARBA" id="ARBA00012884"/>
    </source>
</evidence>
<dbReference type="GO" id="GO:0004657">
    <property type="term" value="F:proline dehydrogenase activity"/>
    <property type="evidence" value="ECO:0007669"/>
    <property type="project" value="UniProtKB-ARBA"/>
</dbReference>
<evidence type="ECO:0000256" key="7">
    <source>
        <dbReference type="ARBA" id="ARBA00032259"/>
    </source>
</evidence>
<dbReference type="AlphaFoldDB" id="A0A0A0NFD6"/>
<dbReference type="EMBL" id="QYCY01000001">
    <property type="protein sequence ID" value="RLV82203.1"/>
    <property type="molecule type" value="Genomic_DNA"/>
</dbReference>
<dbReference type="InterPro" id="IPR015590">
    <property type="entry name" value="Aldehyde_DH_dom"/>
</dbReference>
<comment type="similarity">
    <text evidence="2">Belongs to the aldehyde dehydrogenase family.</text>
</comment>
<dbReference type="STRING" id="1343740.M271_16130"/>
<feature type="domain" description="Aldehyde dehydrogenase" evidence="10">
    <location>
        <begin position="54"/>
        <end position="527"/>
    </location>
</feature>
<keyword evidence="5" id="KW-0520">NAD</keyword>
<feature type="region of interest" description="Disordered" evidence="9">
    <location>
        <begin position="1"/>
        <end position="21"/>
    </location>
</feature>
<dbReference type="PROSITE" id="PS00070">
    <property type="entry name" value="ALDEHYDE_DEHYDR_CYS"/>
    <property type="match status" value="1"/>
</dbReference>
<dbReference type="GO" id="GO:0010133">
    <property type="term" value="P:L-proline catabolic process to L-glutamate"/>
    <property type="evidence" value="ECO:0007669"/>
    <property type="project" value="UniProtKB-UniPathway"/>
</dbReference>
<proteinExistence type="inferred from homology"/>
<dbReference type="Gene3D" id="3.40.605.10">
    <property type="entry name" value="Aldehyde Dehydrogenase, Chain A, domain 1"/>
    <property type="match status" value="1"/>
</dbReference>
<organism evidence="11 12">
    <name type="scientific">Streptomyces rapamycinicus (strain ATCC 29253 / DSM 41530 / NRRL 5491 / AYB-994)</name>
    <name type="common">Streptomyces hygroscopicus (strain ATCC 29253)</name>
    <dbReference type="NCBI Taxonomy" id="1343740"/>
    <lineage>
        <taxon>Bacteria</taxon>
        <taxon>Bacillati</taxon>
        <taxon>Actinomycetota</taxon>
        <taxon>Actinomycetes</taxon>
        <taxon>Kitasatosporales</taxon>
        <taxon>Streptomycetaceae</taxon>
        <taxon>Streptomyces</taxon>
        <taxon>Streptomyces violaceusniger group</taxon>
    </lineage>
</organism>
<dbReference type="Proteomes" id="UP000281594">
    <property type="component" value="Unassembled WGS sequence"/>
</dbReference>
<keyword evidence="4" id="KW-0560">Oxidoreductase</keyword>
<dbReference type="EC" id="1.2.1.88" evidence="3"/>
<dbReference type="InterPro" id="IPR005931">
    <property type="entry name" value="P5CDH/ALDH4A1"/>
</dbReference>
<evidence type="ECO:0000256" key="2">
    <source>
        <dbReference type="ARBA" id="ARBA00009986"/>
    </source>
</evidence>
<dbReference type="GO" id="GO:0003842">
    <property type="term" value="F:L-glutamate gamma-semialdehyde dehydrogenase activity"/>
    <property type="evidence" value="ECO:0007669"/>
    <property type="project" value="UniProtKB-EC"/>
</dbReference>
<dbReference type="PANTHER" id="PTHR42862:SF1">
    <property type="entry name" value="DELTA-1-PYRROLINE-5-CARBOXYLATE DEHYDROGENASE 2, ISOFORM A-RELATED"/>
    <property type="match status" value="1"/>
</dbReference>
<dbReference type="KEGG" id="src:M271_16130"/>
<name>A0A0A0NFD6_STRRN</name>
<dbReference type="InterPro" id="IPR016160">
    <property type="entry name" value="Ald_DH_CS_CYS"/>
</dbReference>
<dbReference type="FunFam" id="3.40.309.10:FF:000005">
    <property type="entry name" value="1-pyrroline-5-carboxylate dehydrogenase 1"/>
    <property type="match status" value="1"/>
</dbReference>
<comment type="catalytic activity">
    <reaction evidence="8">
        <text>L-glutamate 5-semialdehyde + NAD(+) + H2O = L-glutamate + NADH + 2 H(+)</text>
        <dbReference type="Rhea" id="RHEA:30235"/>
        <dbReference type="ChEBI" id="CHEBI:15377"/>
        <dbReference type="ChEBI" id="CHEBI:15378"/>
        <dbReference type="ChEBI" id="CHEBI:29985"/>
        <dbReference type="ChEBI" id="CHEBI:57540"/>
        <dbReference type="ChEBI" id="CHEBI:57945"/>
        <dbReference type="ChEBI" id="CHEBI:58066"/>
        <dbReference type="EC" id="1.2.1.88"/>
    </reaction>
</comment>
<dbReference type="UniPathway" id="UPA00261">
    <property type="reaction ID" value="UER00374"/>
</dbReference>
<evidence type="ECO:0000256" key="9">
    <source>
        <dbReference type="SAM" id="MobiDB-lite"/>
    </source>
</evidence>
<dbReference type="InterPro" id="IPR050485">
    <property type="entry name" value="Proline_metab_enzyme"/>
</dbReference>
<sequence length="543" mass="58727">MDAVTQVPVPVNEPVHTYAPGTPERARLETKLKELGENPIDLPMTIGGQKRMGAGERFDVVQPHKHSARLGTYANATQADAQDAIDAALAAAPAWRALSFDDRAAVILKAADLLSGPWRETLAASTMLGQSKTAQQAEIDTPCELIDFWRFNVHFARQVLAEQPVTNSPGVWNRTDHRPLEGFVYAITPFNFSAIAGNLPTAPALMGNVVVWKPSPTQTHAAVLLMEVLEEAGLPKGVINLVTGDGKEVSEVALAHPDLAGIHFTGSTRTFQYLWKTVGNNIENYKTYPRLVGETGGKDFIVAHPSADPAVLKTAMTRGAFEFQGQKCSAASRAYVPRSLWENGLKEEFATEVNGLTMGDVADLDNFMGAVIDERAFAKNKAAIDRAKSDPTVEVVAGGSYDDSEGWFVRPTVLVSTDPENEIFKDEYFGPILGVHVYEDEEYDAMLRQMESAAPYGLTGAVIAQDRAAAAAACDALRFAAGNFYINDKPTGAVVGQQPFGGGRASGTNDKAGAKQNLMRWTSTRSIKETLVPPTDYRYPHMG</sequence>
<dbReference type="eggNOG" id="COG1012">
    <property type="taxonomic scope" value="Bacteria"/>
</dbReference>
<dbReference type="GO" id="GO:0009898">
    <property type="term" value="C:cytoplasmic side of plasma membrane"/>
    <property type="evidence" value="ECO:0007669"/>
    <property type="project" value="TreeGrafter"/>
</dbReference>
<gene>
    <name evidence="11" type="ORF">D3C57_127500</name>
</gene>
<dbReference type="InterPro" id="IPR016162">
    <property type="entry name" value="Ald_DH_N"/>
</dbReference>
<accession>A0A0A0NFD6</accession>
<comment type="pathway">
    <text evidence="1">Amino-acid degradation; L-proline degradation into L-glutamate; L-glutamate from L-proline: step 2/2.</text>
</comment>
<evidence type="ECO:0000256" key="8">
    <source>
        <dbReference type="ARBA" id="ARBA00048142"/>
    </source>
</evidence>
<evidence type="ECO:0000259" key="10">
    <source>
        <dbReference type="Pfam" id="PF00171"/>
    </source>
</evidence>
<dbReference type="InterPro" id="IPR016161">
    <property type="entry name" value="Ald_DH/histidinol_DH"/>
</dbReference>
<dbReference type="NCBIfam" id="TIGR01236">
    <property type="entry name" value="D1pyr5carbox1"/>
    <property type="match status" value="1"/>
</dbReference>
<dbReference type="Gene3D" id="3.40.309.10">
    <property type="entry name" value="Aldehyde Dehydrogenase, Chain A, domain 2"/>
    <property type="match status" value="1"/>
</dbReference>
<keyword evidence="6" id="KW-0642">Proline metabolism</keyword>
<evidence type="ECO:0000256" key="5">
    <source>
        <dbReference type="ARBA" id="ARBA00023027"/>
    </source>
</evidence>
<dbReference type="RefSeq" id="WP_020868214.1">
    <property type="nucleotide sequence ID" value="NC_022785.1"/>
</dbReference>
<dbReference type="Pfam" id="PF00171">
    <property type="entry name" value="Aldedh"/>
    <property type="match status" value="1"/>
</dbReference>
<reference evidence="11 12" key="1">
    <citation type="journal article" date="2018" name="J. Biol. Chem.">
        <title>Discovery of the actinoplanic acid pathway in Streptomyces rapamycinicus reveals a genetically conserved synergism with rapamycin.</title>
        <authorList>
            <person name="Mrak P."/>
            <person name="Krastel P."/>
            <person name="Pivk Lukancic P."/>
            <person name="Tao J."/>
            <person name="Pistorius D."/>
            <person name="Moore C.M."/>
        </authorList>
    </citation>
    <scope>NUCLEOTIDE SEQUENCE [LARGE SCALE GENOMIC DNA]</scope>
    <source>
        <strain evidence="11 12">NRRL 5491</strain>
    </source>
</reference>
<dbReference type="HOGENOM" id="CLU_005391_4_1_11"/>